<keyword evidence="3" id="KW-1185">Reference proteome</keyword>
<name>A0A7J7KD43_BUGNE</name>
<feature type="region of interest" description="Disordered" evidence="1">
    <location>
        <begin position="1"/>
        <end position="30"/>
    </location>
</feature>
<sequence>MVQTPTKFRLNKPVASQQAAPSSASQSTENTDAAAAVNLKAALANMIVYKVSGYREVLGRLIELLTKSKRRPSFPDLLERHVLGDDGWKDTDKVMMILTLAANFVSNSLLRNQPTEAFDFLSSAYKLLTKTKEKASQTERVLKKVYHIVADTKLVGDLDPPLGHVIPDLVSEPTQTEEMELDDDAAYQDELAADENLPGNYEHEVLPQKAEPIKKKFTLQTAPPAAKKPDSTSYVFVRLLENAKSKASKTTESRGLVDANKEYKVLIEEPESIYDKAWSKKEIVKLRAKRTDIIYEQEDQAKIPDTPQPPPAPAKKPVTDDTEEHLFTELVDYLDSELSSANTPKSPAKPAKKKVAKDTEQDSFTDLYNFLANELSSTSPPENQAKPAKKTAAKDTEQDSFTELYKFLANELSSSEVPTESDPAESTQDTEQDAASHQVDPQDPLTSLLIEMQDYTFEPIDDSAPSEAIDVPATKVKPIENVPKPAKRLAKEQNQQIPKRKQPPATYQASATLSAAAKMAAAAKTAENDISKFVEFMDSLEEPTQFDSPTASPAKLAKYDTVNPPPSSATQNIPHTIISLENQPDEQDLLLQQLELIQPNTVQYTTAYLPDTDVALPQADNVHQSVGLRGQTDEEEMLLLELENTETTDSNDDVDDFFQFF</sequence>
<feature type="region of interest" description="Disordered" evidence="1">
    <location>
        <begin position="460"/>
        <end position="509"/>
    </location>
</feature>
<comment type="caution">
    <text evidence="2">The sequence shown here is derived from an EMBL/GenBank/DDBJ whole genome shotgun (WGS) entry which is preliminary data.</text>
</comment>
<feature type="region of interest" description="Disordered" evidence="1">
    <location>
        <begin position="297"/>
        <end position="321"/>
    </location>
</feature>
<feature type="compositionally biased region" description="Polar residues" evidence="1">
    <location>
        <begin position="411"/>
        <end position="435"/>
    </location>
</feature>
<feature type="region of interest" description="Disordered" evidence="1">
    <location>
        <begin position="337"/>
        <end position="447"/>
    </location>
</feature>
<evidence type="ECO:0000313" key="3">
    <source>
        <dbReference type="Proteomes" id="UP000593567"/>
    </source>
</evidence>
<dbReference type="AlphaFoldDB" id="A0A7J7KD43"/>
<feature type="compositionally biased region" description="Low complexity" evidence="1">
    <location>
        <begin position="15"/>
        <end position="30"/>
    </location>
</feature>
<protein>
    <submittedName>
        <fullName evidence="2">Uncharacterized protein</fullName>
    </submittedName>
</protein>
<accession>A0A7J7KD43</accession>
<gene>
    <name evidence="2" type="ORF">EB796_005125</name>
</gene>
<dbReference type="EMBL" id="VXIV02000701">
    <property type="protein sequence ID" value="KAF6036569.1"/>
    <property type="molecule type" value="Genomic_DNA"/>
</dbReference>
<evidence type="ECO:0000313" key="2">
    <source>
        <dbReference type="EMBL" id="KAF6036569.1"/>
    </source>
</evidence>
<evidence type="ECO:0000256" key="1">
    <source>
        <dbReference type="SAM" id="MobiDB-lite"/>
    </source>
</evidence>
<organism evidence="2 3">
    <name type="scientific">Bugula neritina</name>
    <name type="common">Brown bryozoan</name>
    <name type="synonym">Sertularia neritina</name>
    <dbReference type="NCBI Taxonomy" id="10212"/>
    <lineage>
        <taxon>Eukaryota</taxon>
        <taxon>Metazoa</taxon>
        <taxon>Spiralia</taxon>
        <taxon>Lophotrochozoa</taxon>
        <taxon>Bryozoa</taxon>
        <taxon>Gymnolaemata</taxon>
        <taxon>Cheilostomatida</taxon>
        <taxon>Flustrina</taxon>
        <taxon>Buguloidea</taxon>
        <taxon>Bugulidae</taxon>
        <taxon>Bugula</taxon>
    </lineage>
</organism>
<reference evidence="2" key="1">
    <citation type="submission" date="2020-06" db="EMBL/GenBank/DDBJ databases">
        <title>Draft genome of Bugula neritina, a colonial animal packing powerful symbionts and potential medicines.</title>
        <authorList>
            <person name="Rayko M."/>
        </authorList>
    </citation>
    <scope>NUCLEOTIDE SEQUENCE [LARGE SCALE GENOMIC DNA]</scope>
    <source>
        <strain evidence="2">Kwan_BN1</strain>
    </source>
</reference>
<proteinExistence type="predicted"/>
<dbReference type="Proteomes" id="UP000593567">
    <property type="component" value="Unassembled WGS sequence"/>
</dbReference>